<dbReference type="AlphaFoldDB" id="A0A220U523"/>
<evidence type="ECO:0000256" key="4">
    <source>
        <dbReference type="ARBA" id="ARBA00048142"/>
    </source>
</evidence>
<dbReference type="InterPro" id="IPR016161">
    <property type="entry name" value="Ald_DH/histidinol_DH"/>
</dbReference>
<dbReference type="PANTHER" id="PTHR42862">
    <property type="entry name" value="DELTA-1-PYRROLINE-5-CARBOXYLATE DEHYDROGENASE 1, ISOFORM A-RELATED"/>
    <property type="match status" value="1"/>
</dbReference>
<name>A0A220U523_9BACI</name>
<evidence type="ECO:0000313" key="10">
    <source>
        <dbReference type="Proteomes" id="UP000198312"/>
    </source>
</evidence>
<dbReference type="InterPro" id="IPR050485">
    <property type="entry name" value="Proline_metab_enzyme"/>
</dbReference>
<dbReference type="InterPro" id="IPR016162">
    <property type="entry name" value="Ald_DH_N"/>
</dbReference>
<dbReference type="GO" id="GO:0004657">
    <property type="term" value="F:proline dehydrogenase activity"/>
    <property type="evidence" value="ECO:0007669"/>
    <property type="project" value="UniProtKB-ARBA"/>
</dbReference>
<comment type="catalytic activity">
    <reaction evidence="4 6">
        <text>L-glutamate 5-semialdehyde + NAD(+) + H2O = L-glutamate + NADH + 2 H(+)</text>
        <dbReference type="Rhea" id="RHEA:30235"/>
        <dbReference type="ChEBI" id="CHEBI:15377"/>
        <dbReference type="ChEBI" id="CHEBI:15378"/>
        <dbReference type="ChEBI" id="CHEBI:29985"/>
        <dbReference type="ChEBI" id="CHEBI:57540"/>
        <dbReference type="ChEBI" id="CHEBI:57945"/>
        <dbReference type="ChEBI" id="CHEBI:58066"/>
        <dbReference type="EC" id="1.2.1.88"/>
    </reaction>
</comment>
<dbReference type="HAMAP" id="MF_00733">
    <property type="entry name" value="RocA"/>
    <property type="match status" value="1"/>
</dbReference>
<dbReference type="RefSeq" id="WP_089062476.1">
    <property type="nucleotide sequence ID" value="NZ_CP022315.1"/>
</dbReference>
<dbReference type="InterPro" id="IPR005932">
    <property type="entry name" value="RocA"/>
</dbReference>
<dbReference type="UniPathway" id="UPA00261">
    <property type="reaction ID" value="UER00374"/>
</dbReference>
<organism evidence="9 10">
    <name type="scientific">Virgibacillus phasianinus</name>
    <dbReference type="NCBI Taxonomy" id="2017483"/>
    <lineage>
        <taxon>Bacteria</taxon>
        <taxon>Bacillati</taxon>
        <taxon>Bacillota</taxon>
        <taxon>Bacilli</taxon>
        <taxon>Bacillales</taxon>
        <taxon>Bacillaceae</taxon>
        <taxon>Virgibacillus</taxon>
    </lineage>
</organism>
<dbReference type="Pfam" id="PF00171">
    <property type="entry name" value="Aldedh"/>
    <property type="match status" value="1"/>
</dbReference>
<dbReference type="Gene3D" id="3.40.309.10">
    <property type="entry name" value="Aldehyde Dehydrogenase, Chain A, domain 2"/>
    <property type="match status" value="1"/>
</dbReference>
<proteinExistence type="inferred from homology"/>
<dbReference type="InterPro" id="IPR029510">
    <property type="entry name" value="Ald_DH_CS_GLU"/>
</dbReference>
<feature type="active site" evidence="6 7">
    <location>
        <position position="286"/>
    </location>
</feature>
<dbReference type="FunFam" id="3.40.605.10:FF:000045">
    <property type="entry name" value="1-pyrroline-5-carboxylate dehydrogenase 1"/>
    <property type="match status" value="1"/>
</dbReference>
<evidence type="ECO:0000256" key="5">
    <source>
        <dbReference type="ARBA" id="ARBA00061617"/>
    </source>
</evidence>
<dbReference type="FunFam" id="3.40.309.10:FF:000005">
    <property type="entry name" value="1-pyrroline-5-carboxylate dehydrogenase 1"/>
    <property type="match status" value="1"/>
</dbReference>
<dbReference type="NCBIfam" id="NF002852">
    <property type="entry name" value="PRK03137.1"/>
    <property type="match status" value="1"/>
</dbReference>
<evidence type="ECO:0000256" key="6">
    <source>
        <dbReference type="HAMAP-Rule" id="MF_00733"/>
    </source>
</evidence>
<dbReference type="EC" id="1.2.1.88" evidence="6"/>
<dbReference type="GO" id="GO:0009898">
    <property type="term" value="C:cytoplasmic side of plasma membrane"/>
    <property type="evidence" value="ECO:0007669"/>
    <property type="project" value="TreeGrafter"/>
</dbReference>
<dbReference type="InterPro" id="IPR015590">
    <property type="entry name" value="Aldehyde_DH_dom"/>
</dbReference>
<dbReference type="GO" id="GO:0010133">
    <property type="term" value="P:L-proline catabolic process to L-glutamate"/>
    <property type="evidence" value="ECO:0007669"/>
    <property type="project" value="UniProtKB-UniPathway"/>
</dbReference>
<evidence type="ECO:0000256" key="2">
    <source>
        <dbReference type="ARBA" id="ARBA00023002"/>
    </source>
</evidence>
<dbReference type="OrthoDB" id="9762913at2"/>
<dbReference type="Proteomes" id="UP000198312">
    <property type="component" value="Chromosome"/>
</dbReference>
<feature type="domain" description="Aldehyde dehydrogenase" evidence="8">
    <location>
        <begin position="50"/>
        <end position="510"/>
    </location>
</feature>
<dbReference type="NCBIfam" id="TIGR01237">
    <property type="entry name" value="D1pyr5carbox2"/>
    <property type="match status" value="1"/>
</dbReference>
<dbReference type="InterPro" id="IPR016163">
    <property type="entry name" value="Ald_DH_C"/>
</dbReference>
<evidence type="ECO:0000259" key="8">
    <source>
        <dbReference type="Pfam" id="PF00171"/>
    </source>
</evidence>
<dbReference type="InterPro" id="IPR016160">
    <property type="entry name" value="Ald_DH_CS_CYS"/>
</dbReference>
<dbReference type="CDD" id="cd07124">
    <property type="entry name" value="ALDH_PutA-P5CDH-RocA"/>
    <property type="match status" value="1"/>
</dbReference>
<dbReference type="PANTHER" id="PTHR42862:SF1">
    <property type="entry name" value="DELTA-1-PYRROLINE-5-CARBOXYLATE DEHYDROGENASE 2, ISOFORM A-RELATED"/>
    <property type="match status" value="1"/>
</dbReference>
<dbReference type="KEGG" id="vil:CFK37_14200"/>
<dbReference type="EMBL" id="CP022315">
    <property type="protein sequence ID" value="ASK63217.1"/>
    <property type="molecule type" value="Genomic_DNA"/>
</dbReference>
<comment type="pathway">
    <text evidence="1 6">Amino-acid degradation; L-proline degradation into L-glutamate; L-glutamate from L-proline: step 2/2.</text>
</comment>
<dbReference type="Gene3D" id="3.40.605.10">
    <property type="entry name" value="Aldehyde Dehydrogenase, Chain A, domain 1"/>
    <property type="match status" value="1"/>
</dbReference>
<keyword evidence="10" id="KW-1185">Reference proteome</keyword>
<gene>
    <name evidence="9" type="primary">pruA</name>
    <name evidence="6" type="synonym">rocA</name>
    <name evidence="9" type="ORF">CFK37_14200</name>
</gene>
<keyword evidence="3 6" id="KW-0520">NAD</keyword>
<keyword evidence="2 6" id="KW-0560">Oxidoreductase</keyword>
<feature type="active site" evidence="6">
    <location>
        <position position="320"/>
    </location>
</feature>
<dbReference type="GO" id="GO:0003842">
    <property type="term" value="F:L-glutamate gamma-semialdehyde dehydrogenase activity"/>
    <property type="evidence" value="ECO:0007669"/>
    <property type="project" value="UniProtKB-UniRule"/>
</dbReference>
<protein>
    <recommendedName>
        <fullName evidence="6">1-pyrroline-5-carboxylate dehydrogenase</fullName>
        <shortName evidence="6">P5C dehydrogenase</shortName>
        <ecNumber evidence="6">1.2.1.88</ecNumber>
    </recommendedName>
    <alternativeName>
        <fullName evidence="6">L-glutamate gamma-semialdehyde dehydrogenase</fullName>
    </alternativeName>
</protein>
<dbReference type="PROSITE" id="PS00070">
    <property type="entry name" value="ALDEHYDE_DEHYDR_CYS"/>
    <property type="match status" value="1"/>
</dbReference>
<evidence type="ECO:0000313" key="9">
    <source>
        <dbReference type="EMBL" id="ASK63217.1"/>
    </source>
</evidence>
<sequence>MVLPYTHEPFTDFTNEENRKAFEAALKQVESDFGKEYDLVIGGKRITTDKKNKSINPSNKEQVVGVVSQADQELVEKAFQSAKEAFKTWSRWDPKVRAEILFRAAAIVRRRKHEFSATMVYEAGKPWGQADADTAEGIDFMEYYGRHMIELAQGKPVNDRPGENNEYVYQPTGVGVTIPPWNFAFAIMCGTTVAPLVTGNTVLQKPAEDTPVVAAKLVEVLEEAGLPDGVLNFVPGDPSEIGDYLVDHPTTKFVNFTGSRATGTRIYEKAAKVQEGQKHLKHVVVEMGGKDTIIVDKNADLDLAADAIVNSAFGFQGQKCSACSRAVIHQDVYDEVLEKSIEFTKKLSVGNPVNDTYMGPVINQKQFDKIRDYIEIGQKEGKLKIGGEIDDTNGYFIQPTIFAGLDPEARIMQEEIFGPVVGFTKAKDFDEMLDIANNTDYGLTGAVISNNREHLNRARTEFDVGNLYFNRGCTAAIVGYHPFGGFKMSGTDAKAGGPDYLQNFLQAKTISEQL</sequence>
<accession>A0A220U523</accession>
<comment type="similarity">
    <text evidence="5 6">Belongs to the aldehyde dehydrogenase family. RocA subfamily.</text>
</comment>
<dbReference type="GO" id="GO:0006537">
    <property type="term" value="P:glutamate biosynthetic process"/>
    <property type="evidence" value="ECO:0007669"/>
    <property type="project" value="UniProtKB-UniRule"/>
</dbReference>
<evidence type="ECO:0000256" key="3">
    <source>
        <dbReference type="ARBA" id="ARBA00023027"/>
    </source>
</evidence>
<evidence type="ECO:0000256" key="7">
    <source>
        <dbReference type="PROSITE-ProRule" id="PRU10007"/>
    </source>
</evidence>
<dbReference type="SUPFAM" id="SSF53720">
    <property type="entry name" value="ALDH-like"/>
    <property type="match status" value="1"/>
</dbReference>
<evidence type="ECO:0000256" key="1">
    <source>
        <dbReference type="ARBA" id="ARBA00004786"/>
    </source>
</evidence>
<dbReference type="PROSITE" id="PS00687">
    <property type="entry name" value="ALDEHYDE_DEHYDR_GLU"/>
    <property type="match status" value="1"/>
</dbReference>
<dbReference type="InterPro" id="IPR047597">
    <property type="entry name" value="RocA_bacillales"/>
</dbReference>
<reference evidence="9 10" key="1">
    <citation type="submission" date="2017-07" db="EMBL/GenBank/DDBJ databases">
        <title>Virgibacillus sp. LM2416.</title>
        <authorList>
            <person name="Tak E.J."/>
            <person name="Bae J.-W."/>
        </authorList>
    </citation>
    <scope>NUCLEOTIDE SEQUENCE [LARGE SCALE GENOMIC DNA]</scope>
    <source>
        <strain evidence="9 10">LM2416</strain>
    </source>
</reference>